<name>A0A1I4YX76_9RHOB</name>
<dbReference type="Proteomes" id="UP000198599">
    <property type="component" value="Unassembled WGS sequence"/>
</dbReference>
<dbReference type="InterPro" id="IPR027450">
    <property type="entry name" value="AlkB-like"/>
</dbReference>
<feature type="binding site" evidence="5">
    <location>
        <begin position="69"/>
        <end position="71"/>
    </location>
    <ligand>
        <name>substrate</name>
    </ligand>
</feature>
<reference evidence="9" key="1">
    <citation type="submission" date="2016-10" db="EMBL/GenBank/DDBJ databases">
        <authorList>
            <person name="Varghese N."/>
            <person name="Submissions S."/>
        </authorList>
    </citation>
    <scope>NUCLEOTIDE SEQUENCE [LARGE SCALE GENOMIC DNA]</scope>
    <source>
        <strain evidence="9">DSM 28463</strain>
    </source>
</reference>
<dbReference type="InterPro" id="IPR004574">
    <property type="entry name" value="Alkb"/>
</dbReference>
<feature type="binding site" evidence="5">
    <location>
        <position position="149"/>
    </location>
    <ligand>
        <name>substrate</name>
    </ligand>
</feature>
<evidence type="ECO:0000256" key="3">
    <source>
        <dbReference type="ARBA" id="ARBA00023002"/>
    </source>
</evidence>
<keyword evidence="8" id="KW-0489">Methyltransferase</keyword>
<gene>
    <name evidence="8" type="ORF">SAMN04487859_102140</name>
</gene>
<evidence type="ECO:0000313" key="9">
    <source>
        <dbReference type="Proteomes" id="UP000198599"/>
    </source>
</evidence>
<evidence type="ECO:0000259" key="7">
    <source>
        <dbReference type="PROSITE" id="PS51471"/>
    </source>
</evidence>
<dbReference type="InterPro" id="IPR037151">
    <property type="entry name" value="AlkB-like_sf"/>
</dbReference>
<feature type="binding site" evidence="5">
    <location>
        <position position="62"/>
    </location>
    <ligand>
        <name>substrate</name>
    </ligand>
</feature>
<dbReference type="GO" id="GO:0035513">
    <property type="term" value="P:oxidative RNA demethylation"/>
    <property type="evidence" value="ECO:0007669"/>
    <property type="project" value="TreeGrafter"/>
</dbReference>
<evidence type="ECO:0000256" key="5">
    <source>
        <dbReference type="PIRSR" id="PIRSR604574-1"/>
    </source>
</evidence>
<keyword evidence="4 6" id="KW-0408">Iron</keyword>
<dbReference type="GO" id="GO:0005737">
    <property type="term" value="C:cytoplasm"/>
    <property type="evidence" value="ECO:0007669"/>
    <property type="project" value="TreeGrafter"/>
</dbReference>
<feature type="binding site" evidence="6">
    <location>
        <position position="175"/>
    </location>
    <ligand>
        <name>Fe cation</name>
        <dbReference type="ChEBI" id="CHEBI:24875"/>
        <note>catalytic</note>
    </ligand>
</feature>
<dbReference type="STRING" id="1005928.SAMN04487859_102140"/>
<dbReference type="Gene3D" id="2.60.120.590">
    <property type="entry name" value="Alpha-ketoglutarate-dependent dioxygenase AlkB-like"/>
    <property type="match status" value="1"/>
</dbReference>
<accession>A0A1I4YX76</accession>
<feature type="binding site" evidence="5">
    <location>
        <begin position="193"/>
        <end position="199"/>
    </location>
    <ligand>
        <name>2-oxoglutarate</name>
        <dbReference type="ChEBI" id="CHEBI:16810"/>
    </ligand>
</feature>
<protein>
    <submittedName>
        <fullName evidence="8">Alkylated DNA repair protein (DNA oxidative demethylase)</fullName>
    </submittedName>
</protein>
<dbReference type="PROSITE" id="PS51471">
    <property type="entry name" value="FE2OG_OXY"/>
    <property type="match status" value="1"/>
</dbReference>
<dbReference type="GO" id="GO:0032259">
    <property type="term" value="P:methylation"/>
    <property type="evidence" value="ECO:0007669"/>
    <property type="project" value="UniProtKB-KW"/>
</dbReference>
<dbReference type="Pfam" id="PF13532">
    <property type="entry name" value="2OG-FeII_Oxy_2"/>
    <property type="match status" value="1"/>
</dbReference>
<feature type="binding site" evidence="5">
    <location>
        <position position="123"/>
    </location>
    <ligand>
        <name>substrate</name>
    </ligand>
</feature>
<keyword evidence="8" id="KW-0808">Transferase</keyword>
<keyword evidence="2" id="KW-0223">Dioxygenase</keyword>
<dbReference type="GO" id="GO:0035515">
    <property type="term" value="F:oxidative RNA demethylase activity"/>
    <property type="evidence" value="ECO:0007669"/>
    <property type="project" value="TreeGrafter"/>
</dbReference>
<evidence type="ECO:0000256" key="6">
    <source>
        <dbReference type="PIRSR" id="PIRSR604574-2"/>
    </source>
</evidence>
<keyword evidence="9" id="KW-1185">Reference proteome</keyword>
<dbReference type="AlphaFoldDB" id="A0A1I4YX76"/>
<keyword evidence="3" id="KW-0560">Oxidoreductase</keyword>
<keyword evidence="1 6" id="KW-0479">Metal-binding</keyword>
<evidence type="ECO:0000313" key="8">
    <source>
        <dbReference type="EMBL" id="SFN42666.1"/>
    </source>
</evidence>
<dbReference type="RefSeq" id="WP_092833893.1">
    <property type="nucleotide sequence ID" value="NZ_FOVP01000002.1"/>
</dbReference>
<sequence>MAEPTLVVRGCEIYKGWLDGDAQAGLVQDLRAVVAQAPLFTPRTPRGKPMSVRMTSAGKYGWYSDRRGYRYETAHPTGRPWPAIPPAVLDIWRAVVSPQRMPDCCLINYYKADARMGLHQDRDEADFAWPVLSVSLGDDALFRIGTDTRGGATSSVWLNSGDVVVMGGAARLCHHGVDRIKPGTSTLLQGEGRINLTCRVVD</sequence>
<dbReference type="PANTHER" id="PTHR16557:SF2">
    <property type="entry name" value="NUCLEIC ACID DIOXYGENASE ALKBH1"/>
    <property type="match status" value="1"/>
</dbReference>
<proteinExistence type="predicted"/>
<dbReference type="GO" id="GO:0008168">
    <property type="term" value="F:methyltransferase activity"/>
    <property type="evidence" value="ECO:0007669"/>
    <property type="project" value="UniProtKB-KW"/>
</dbReference>
<organism evidence="8 9">
    <name type="scientific">Roseovarius lutimaris</name>
    <dbReference type="NCBI Taxonomy" id="1005928"/>
    <lineage>
        <taxon>Bacteria</taxon>
        <taxon>Pseudomonadati</taxon>
        <taxon>Pseudomonadota</taxon>
        <taxon>Alphaproteobacteria</taxon>
        <taxon>Rhodobacterales</taxon>
        <taxon>Roseobacteraceae</taxon>
        <taxon>Roseovarius</taxon>
    </lineage>
</organism>
<feature type="binding site" evidence="6">
    <location>
        <position position="119"/>
    </location>
    <ligand>
        <name>Fe cation</name>
        <dbReference type="ChEBI" id="CHEBI:24875"/>
        <note>catalytic</note>
    </ligand>
</feature>
<evidence type="ECO:0000256" key="4">
    <source>
        <dbReference type="ARBA" id="ARBA00023004"/>
    </source>
</evidence>
<dbReference type="InterPro" id="IPR005123">
    <property type="entry name" value="Oxoglu/Fe-dep_dioxygenase_dom"/>
</dbReference>
<dbReference type="EMBL" id="FOVP01000002">
    <property type="protein sequence ID" value="SFN42666.1"/>
    <property type="molecule type" value="Genomic_DNA"/>
</dbReference>
<dbReference type="GO" id="GO:0008198">
    <property type="term" value="F:ferrous iron binding"/>
    <property type="evidence" value="ECO:0007669"/>
    <property type="project" value="TreeGrafter"/>
</dbReference>
<dbReference type="OrthoDB" id="9796932at2"/>
<feature type="binding site" evidence="5">
    <location>
        <begin position="108"/>
        <end position="110"/>
    </location>
    <ligand>
        <name>2-oxoglutarate</name>
        <dbReference type="ChEBI" id="CHEBI:16810"/>
    </ligand>
</feature>
<dbReference type="GO" id="GO:0035516">
    <property type="term" value="F:broad specificity oxidative DNA demethylase activity"/>
    <property type="evidence" value="ECO:0007669"/>
    <property type="project" value="TreeGrafter"/>
</dbReference>
<feature type="domain" description="Fe2OG dioxygenase" evidence="7">
    <location>
        <begin position="101"/>
        <end position="202"/>
    </location>
</feature>
<evidence type="ECO:0000256" key="1">
    <source>
        <dbReference type="ARBA" id="ARBA00022723"/>
    </source>
</evidence>
<dbReference type="SUPFAM" id="SSF51197">
    <property type="entry name" value="Clavaminate synthase-like"/>
    <property type="match status" value="1"/>
</dbReference>
<feature type="binding site" evidence="6">
    <location>
        <position position="121"/>
    </location>
    <ligand>
        <name>Fe cation</name>
        <dbReference type="ChEBI" id="CHEBI:24875"/>
        <note>catalytic</note>
    </ligand>
</feature>
<evidence type="ECO:0000256" key="2">
    <source>
        <dbReference type="ARBA" id="ARBA00022964"/>
    </source>
</evidence>
<dbReference type="PANTHER" id="PTHR16557">
    <property type="entry name" value="ALKYLATED DNA REPAIR PROTEIN ALKB-RELATED"/>
    <property type="match status" value="1"/>
</dbReference>
<comment type="cofactor">
    <cofactor evidence="6">
        <name>Fe(2+)</name>
        <dbReference type="ChEBI" id="CHEBI:29033"/>
    </cofactor>
    <text evidence="6">Binds 1 Fe(2+) ion per subunit.</text>
</comment>